<comment type="caution">
    <text evidence="2">The sequence shown here is derived from an EMBL/GenBank/DDBJ whole genome shotgun (WGS) entry which is preliminary data.</text>
</comment>
<protein>
    <submittedName>
        <fullName evidence="2">Uncharacterized protein</fullName>
    </submittedName>
</protein>
<dbReference type="Proteomes" id="UP000823941">
    <property type="component" value="Chromosome 15"/>
</dbReference>
<gene>
    <name evidence="2" type="ORF">JYU34_011540</name>
</gene>
<accession>A0ABQ7QHP4</accession>
<sequence>MRRQTQVRSVCSSSDAGAIDDFIPEGAPSEPHHDRARARWLVGLDAARRPDAPRAHHVPLLQRHSQLAFCLFCH</sequence>
<proteinExistence type="predicted"/>
<evidence type="ECO:0000313" key="3">
    <source>
        <dbReference type="Proteomes" id="UP000823941"/>
    </source>
</evidence>
<feature type="compositionally biased region" description="Polar residues" evidence="1">
    <location>
        <begin position="1"/>
        <end position="15"/>
    </location>
</feature>
<dbReference type="EMBL" id="JAHIBW010000015">
    <property type="protein sequence ID" value="KAG7304580.1"/>
    <property type="molecule type" value="Genomic_DNA"/>
</dbReference>
<organism evidence="2 3">
    <name type="scientific">Plutella xylostella</name>
    <name type="common">Diamondback moth</name>
    <name type="synonym">Plutella maculipennis</name>
    <dbReference type="NCBI Taxonomy" id="51655"/>
    <lineage>
        <taxon>Eukaryota</taxon>
        <taxon>Metazoa</taxon>
        <taxon>Ecdysozoa</taxon>
        <taxon>Arthropoda</taxon>
        <taxon>Hexapoda</taxon>
        <taxon>Insecta</taxon>
        <taxon>Pterygota</taxon>
        <taxon>Neoptera</taxon>
        <taxon>Endopterygota</taxon>
        <taxon>Lepidoptera</taxon>
        <taxon>Glossata</taxon>
        <taxon>Ditrysia</taxon>
        <taxon>Yponomeutoidea</taxon>
        <taxon>Plutellidae</taxon>
        <taxon>Plutella</taxon>
    </lineage>
</organism>
<evidence type="ECO:0000256" key="1">
    <source>
        <dbReference type="SAM" id="MobiDB-lite"/>
    </source>
</evidence>
<keyword evidence="3" id="KW-1185">Reference proteome</keyword>
<reference evidence="2 3" key="1">
    <citation type="submission" date="2021-06" db="EMBL/GenBank/DDBJ databases">
        <title>A haploid diamondback moth (Plutella xylostella L.) genome assembly resolves 31 chromosomes and identifies a diamide resistance mutation.</title>
        <authorList>
            <person name="Ward C.M."/>
            <person name="Perry K.D."/>
            <person name="Baker G."/>
            <person name="Powis K."/>
            <person name="Heckel D.G."/>
            <person name="Baxter S.W."/>
        </authorList>
    </citation>
    <scope>NUCLEOTIDE SEQUENCE [LARGE SCALE GENOMIC DNA]</scope>
    <source>
        <strain evidence="2 3">LV</strain>
        <tissue evidence="2">Single pupa</tissue>
    </source>
</reference>
<feature type="region of interest" description="Disordered" evidence="1">
    <location>
        <begin position="1"/>
        <end position="34"/>
    </location>
</feature>
<evidence type="ECO:0000313" key="2">
    <source>
        <dbReference type="EMBL" id="KAG7304580.1"/>
    </source>
</evidence>
<name>A0ABQ7QHP4_PLUXY</name>